<evidence type="ECO:0000256" key="4">
    <source>
        <dbReference type="ARBA" id="ARBA00009000"/>
    </source>
</evidence>
<dbReference type="Pfam" id="PF00128">
    <property type="entry name" value="Alpha-amylase"/>
    <property type="match status" value="1"/>
</dbReference>
<evidence type="ECO:0000256" key="1">
    <source>
        <dbReference type="ARBA" id="ARBA00000826"/>
    </source>
</evidence>
<sequence>MAWIKKHSTLPFQDRKKEPEVQAHKEGPLLTQEEMYLFNCGEFYHSFRKFGAHFVKHEGRWGTYFTLWAPQAKKVSVVGDFNGWRGMNHPMEKWGDHGIWTCFIPGLEEGEIYKYELLTSSEERVLKADPYAFFSEVRPHTASVIYFLEGYSWGDQTWLNQRKTRNLKVSPLSIYEIHLGSWKRTEEGRFLNYAQLTSELIRYVNSMGYTHVEILPLMEHPYDGSWGYQGTGFYSCTSRYGTPHDLMFLIDQCHQAGIGVILDWVPGHFCKDVHGLGNFDGSPLYEKEVHEHWGTYKFDYSRSEVWSFLISNAVFWLEVFHVDGLRVDGVSSMLYLDYGKEGGSWQANLYGGRENLEAVGFLKRLNETVNRFYPEVLMIAEEATDWQGVTCPLDQEGLGFTFKWNMGWMNDTLRYINLDFHERRSFHQLLTFPMMYAYTENFILPLSHDEVVHGKKSLLDKMPGDYGQKFAGLRGLYTYFIASPGKKLLFMGGEIAQFIEWREDRELDWFLMDYEMHRKYHFFVQQLNALYLKEKALWEIDQDWSGFEWIDVHNHEQGIIVFCRKGKSSEDRLVVLINFQPYCYGRHRIGVEKALGYREILNTDSADFGGGDRTNPGLLKVERVPWHGREFSLEIQVPPLGAMILKPELA</sequence>
<dbReference type="Gene3D" id="3.20.20.80">
    <property type="entry name" value="Glycosidases"/>
    <property type="match status" value="1"/>
</dbReference>
<comment type="catalytic activity">
    <reaction evidence="1 10">
        <text>Transfers a segment of a (1-&gt;4)-alpha-D-glucan chain to a primary hydroxy group in a similar glucan chain.</text>
        <dbReference type="EC" id="2.4.1.18"/>
    </reaction>
</comment>
<evidence type="ECO:0000256" key="9">
    <source>
        <dbReference type="ARBA" id="ARBA00023277"/>
    </source>
</evidence>
<comment type="subunit">
    <text evidence="10">Monomer.</text>
</comment>
<evidence type="ECO:0000256" key="6">
    <source>
        <dbReference type="ARBA" id="ARBA00022676"/>
    </source>
</evidence>
<evidence type="ECO:0000256" key="8">
    <source>
        <dbReference type="ARBA" id="ARBA00023056"/>
    </source>
</evidence>
<feature type="active site" description="Proton donor" evidence="10 11">
    <location>
        <position position="381"/>
    </location>
</feature>
<dbReference type="GO" id="GO:0005978">
    <property type="term" value="P:glycogen biosynthetic process"/>
    <property type="evidence" value="ECO:0007669"/>
    <property type="project" value="UniProtKB-UniRule"/>
</dbReference>
<dbReference type="AlphaFoldDB" id="A0A7C6Z1Z0"/>
<dbReference type="InterPro" id="IPR044143">
    <property type="entry name" value="GlgB_N_E_set_prok"/>
</dbReference>
<evidence type="ECO:0000313" key="14">
    <source>
        <dbReference type="Proteomes" id="UP000553059"/>
    </source>
</evidence>
<feature type="active site" description="Nucleophile" evidence="10 11">
    <location>
        <position position="328"/>
    </location>
</feature>
<dbReference type="InterPro" id="IPR006047">
    <property type="entry name" value="GH13_cat_dom"/>
</dbReference>
<dbReference type="InterPro" id="IPR013780">
    <property type="entry name" value="Glyco_hydro_b"/>
</dbReference>
<evidence type="ECO:0000256" key="2">
    <source>
        <dbReference type="ARBA" id="ARBA00002953"/>
    </source>
</evidence>
<keyword evidence="9 10" id="KW-0119">Carbohydrate metabolism</keyword>
<dbReference type="EMBL" id="DUTF01000011">
    <property type="protein sequence ID" value="HHY25221.1"/>
    <property type="molecule type" value="Genomic_DNA"/>
</dbReference>
<comment type="caution">
    <text evidence="13">The sequence shown here is derived from an EMBL/GenBank/DDBJ whole genome shotgun (WGS) entry which is preliminary data.</text>
</comment>
<evidence type="ECO:0000256" key="11">
    <source>
        <dbReference type="PIRSR" id="PIRSR000463-1"/>
    </source>
</evidence>
<keyword evidence="8 10" id="KW-0320">Glycogen biosynthesis</keyword>
<dbReference type="NCBIfam" id="TIGR01515">
    <property type="entry name" value="branching_enzym"/>
    <property type="match status" value="1"/>
</dbReference>
<dbReference type="PANTHER" id="PTHR43651">
    <property type="entry name" value="1,4-ALPHA-GLUCAN-BRANCHING ENZYME"/>
    <property type="match status" value="1"/>
</dbReference>
<dbReference type="SUPFAM" id="SSF51445">
    <property type="entry name" value="(Trans)glycosidases"/>
    <property type="match status" value="1"/>
</dbReference>
<feature type="domain" description="Glycosyl hydrolase family 13 catalytic" evidence="12">
    <location>
        <begin position="176"/>
        <end position="531"/>
    </location>
</feature>
<proteinExistence type="inferred from homology"/>
<dbReference type="EC" id="2.4.1.18" evidence="10"/>
<comment type="similarity">
    <text evidence="4 10">Belongs to the glycosyl hydrolase 13 family. GlgB subfamily.</text>
</comment>
<dbReference type="SUPFAM" id="SSF81296">
    <property type="entry name" value="E set domains"/>
    <property type="match status" value="1"/>
</dbReference>
<dbReference type="InterPro" id="IPR037439">
    <property type="entry name" value="Branching_enzy"/>
</dbReference>
<dbReference type="InterPro" id="IPR006048">
    <property type="entry name" value="A-amylase/branching_C"/>
</dbReference>
<dbReference type="SUPFAM" id="SSF51011">
    <property type="entry name" value="Glycosyl hydrolase domain"/>
    <property type="match status" value="1"/>
</dbReference>
<evidence type="ECO:0000256" key="5">
    <source>
        <dbReference type="ARBA" id="ARBA00022600"/>
    </source>
</evidence>
<dbReference type="CDD" id="cd02855">
    <property type="entry name" value="E_set_GBE_prok_N"/>
    <property type="match status" value="1"/>
</dbReference>
<accession>A0A7C6Z1Z0</accession>
<evidence type="ECO:0000256" key="3">
    <source>
        <dbReference type="ARBA" id="ARBA00004964"/>
    </source>
</evidence>
<dbReference type="Pfam" id="PF02806">
    <property type="entry name" value="Alpha-amylase_C"/>
    <property type="match status" value="1"/>
</dbReference>
<dbReference type="Gene3D" id="2.60.40.10">
    <property type="entry name" value="Immunoglobulins"/>
    <property type="match status" value="1"/>
</dbReference>
<dbReference type="CDD" id="cd11322">
    <property type="entry name" value="AmyAc_Glg_BE"/>
    <property type="match status" value="1"/>
</dbReference>
<dbReference type="NCBIfam" id="NF008967">
    <property type="entry name" value="PRK12313.1"/>
    <property type="match status" value="1"/>
</dbReference>
<keyword evidence="6 10" id="KW-0328">Glycosyltransferase</keyword>
<dbReference type="FunFam" id="3.20.20.80:FF:000003">
    <property type="entry name" value="1,4-alpha-glucan branching enzyme GlgB"/>
    <property type="match status" value="1"/>
</dbReference>
<dbReference type="UniPathway" id="UPA00164"/>
<dbReference type="Pfam" id="PF02922">
    <property type="entry name" value="CBM_48"/>
    <property type="match status" value="1"/>
</dbReference>
<dbReference type="HAMAP" id="MF_00685">
    <property type="entry name" value="GlgB"/>
    <property type="match status" value="1"/>
</dbReference>
<dbReference type="FunFam" id="2.60.40.1180:FF:000002">
    <property type="entry name" value="1,4-alpha-glucan branching enzyme GlgB"/>
    <property type="match status" value="1"/>
</dbReference>
<dbReference type="InterPro" id="IPR013783">
    <property type="entry name" value="Ig-like_fold"/>
</dbReference>
<comment type="function">
    <text evidence="2 10">Catalyzes the formation of the alpha-1,6-glucosidic linkages in glycogen by scission of a 1,4-alpha-linked oligosaccharide from growing alpha-1,4-glucan chains and the subsequent attachment of the oligosaccharide to the alpha-1,6 position.</text>
</comment>
<dbReference type="FunFam" id="2.60.40.10:FF:000169">
    <property type="entry name" value="1,4-alpha-glucan branching enzyme GlgB"/>
    <property type="match status" value="1"/>
</dbReference>
<dbReference type="Proteomes" id="UP000553059">
    <property type="component" value="Unassembled WGS sequence"/>
</dbReference>
<dbReference type="InterPro" id="IPR017853">
    <property type="entry name" value="GH"/>
</dbReference>
<name>A0A7C6Z1Z0_9FIRM</name>
<dbReference type="PIRSF" id="PIRSF000463">
    <property type="entry name" value="GlgB"/>
    <property type="match status" value="1"/>
</dbReference>
<evidence type="ECO:0000256" key="10">
    <source>
        <dbReference type="HAMAP-Rule" id="MF_00685"/>
    </source>
</evidence>
<dbReference type="GO" id="GO:0043169">
    <property type="term" value="F:cation binding"/>
    <property type="evidence" value="ECO:0007669"/>
    <property type="project" value="InterPro"/>
</dbReference>
<dbReference type="GO" id="GO:0003844">
    <property type="term" value="F:1,4-alpha-glucan branching enzyme activity"/>
    <property type="evidence" value="ECO:0007669"/>
    <property type="project" value="UniProtKB-UniRule"/>
</dbReference>
<dbReference type="InterPro" id="IPR004193">
    <property type="entry name" value="Glyco_hydro_13_N"/>
</dbReference>
<dbReference type="GO" id="GO:0004553">
    <property type="term" value="F:hydrolase activity, hydrolyzing O-glycosyl compounds"/>
    <property type="evidence" value="ECO:0007669"/>
    <property type="project" value="InterPro"/>
</dbReference>
<organism evidence="13 14">
    <name type="scientific">Desulfitobacterium dehalogenans</name>
    <dbReference type="NCBI Taxonomy" id="36854"/>
    <lineage>
        <taxon>Bacteria</taxon>
        <taxon>Bacillati</taxon>
        <taxon>Bacillota</taxon>
        <taxon>Clostridia</taxon>
        <taxon>Eubacteriales</taxon>
        <taxon>Desulfitobacteriaceae</taxon>
        <taxon>Desulfitobacterium</taxon>
    </lineage>
</organism>
<dbReference type="PANTHER" id="PTHR43651:SF3">
    <property type="entry name" value="1,4-ALPHA-GLUCAN-BRANCHING ENZYME"/>
    <property type="match status" value="1"/>
</dbReference>
<reference evidence="13 14" key="1">
    <citation type="journal article" date="2020" name="Biotechnol. Biofuels">
        <title>New insights from the biogas microbiome by comprehensive genome-resolved metagenomics of nearly 1600 species originating from multiple anaerobic digesters.</title>
        <authorList>
            <person name="Campanaro S."/>
            <person name="Treu L."/>
            <person name="Rodriguez-R L.M."/>
            <person name="Kovalovszki A."/>
            <person name="Ziels R.M."/>
            <person name="Maus I."/>
            <person name="Zhu X."/>
            <person name="Kougias P.G."/>
            <person name="Basile A."/>
            <person name="Luo G."/>
            <person name="Schluter A."/>
            <person name="Konstantinidis K.T."/>
            <person name="Angelidaki I."/>
        </authorList>
    </citation>
    <scope>NUCLEOTIDE SEQUENCE [LARGE SCALE GENOMIC DNA]</scope>
    <source>
        <strain evidence="13">AS05jafATM_4</strain>
    </source>
</reference>
<evidence type="ECO:0000313" key="13">
    <source>
        <dbReference type="EMBL" id="HHY25221.1"/>
    </source>
</evidence>
<gene>
    <name evidence="10 13" type="primary">glgB</name>
    <name evidence="13" type="ORF">GX523_00450</name>
</gene>
<keyword evidence="7 10" id="KW-0808">Transferase</keyword>
<dbReference type="NCBIfam" id="NF003811">
    <property type="entry name" value="PRK05402.1"/>
    <property type="match status" value="1"/>
</dbReference>
<dbReference type="SMART" id="SM00642">
    <property type="entry name" value="Aamy"/>
    <property type="match status" value="1"/>
</dbReference>
<evidence type="ECO:0000259" key="12">
    <source>
        <dbReference type="SMART" id="SM00642"/>
    </source>
</evidence>
<protein>
    <recommendedName>
        <fullName evidence="10">1,4-alpha-glucan branching enzyme GlgB</fullName>
        <ecNumber evidence="10">2.4.1.18</ecNumber>
    </recommendedName>
    <alternativeName>
        <fullName evidence="10">1,4-alpha-D-glucan:1,4-alpha-D-glucan 6-glucosyl-transferase</fullName>
    </alternativeName>
    <alternativeName>
        <fullName evidence="10">Alpha-(1-&gt;4)-glucan branching enzyme</fullName>
    </alternativeName>
    <alternativeName>
        <fullName evidence="10">Glycogen branching enzyme</fullName>
        <shortName evidence="10">BE</shortName>
    </alternativeName>
</protein>
<dbReference type="GO" id="GO:0005829">
    <property type="term" value="C:cytosol"/>
    <property type="evidence" value="ECO:0007669"/>
    <property type="project" value="TreeGrafter"/>
</dbReference>
<dbReference type="InterPro" id="IPR006407">
    <property type="entry name" value="GlgB"/>
</dbReference>
<dbReference type="Gene3D" id="2.60.40.1180">
    <property type="entry name" value="Golgi alpha-mannosidase II"/>
    <property type="match status" value="1"/>
</dbReference>
<keyword evidence="5 10" id="KW-0321">Glycogen metabolism</keyword>
<evidence type="ECO:0000256" key="7">
    <source>
        <dbReference type="ARBA" id="ARBA00022679"/>
    </source>
</evidence>
<comment type="pathway">
    <text evidence="3 10">Glycan biosynthesis; glycogen biosynthesis.</text>
</comment>
<dbReference type="InterPro" id="IPR014756">
    <property type="entry name" value="Ig_E-set"/>
</dbReference>